<keyword evidence="4" id="KW-1185">Reference proteome</keyword>
<reference evidence="3" key="1">
    <citation type="submission" date="2021-01" db="EMBL/GenBank/DDBJ databases">
        <title>Whole genome shotgun sequence of Actinocatenispora rupis NBRC 107355.</title>
        <authorList>
            <person name="Komaki H."/>
            <person name="Tamura T."/>
        </authorList>
    </citation>
    <scope>NUCLEOTIDE SEQUENCE</scope>
    <source>
        <strain evidence="3">NBRC 107355</strain>
    </source>
</reference>
<dbReference type="EMBL" id="BOMB01000004">
    <property type="protein sequence ID" value="GID09978.1"/>
    <property type="molecule type" value="Genomic_DNA"/>
</dbReference>
<evidence type="ECO:0000256" key="1">
    <source>
        <dbReference type="ARBA" id="ARBA00008791"/>
    </source>
</evidence>
<comment type="similarity">
    <text evidence="1">Belongs to the universal stress protein A family.</text>
</comment>
<accession>A0A8J3J7V1</accession>
<dbReference type="InterPro" id="IPR014729">
    <property type="entry name" value="Rossmann-like_a/b/a_fold"/>
</dbReference>
<sequence>MYRTIVVAVGGSDDSTRTVAHAADLAAGLGSRVVVLHVRAIDADMPVPGAVPTGATIVQEDARTADEVVDTALAVLSAAGVTAEADVADAMRTEVPRAILELAGKHQADLILTGMHQRGLLGSLVGSIGDRVARHADCPVLLVP</sequence>
<dbReference type="SUPFAM" id="SSF52402">
    <property type="entry name" value="Adenine nucleotide alpha hydrolases-like"/>
    <property type="match status" value="1"/>
</dbReference>
<dbReference type="Pfam" id="PF00582">
    <property type="entry name" value="Usp"/>
    <property type="match status" value="1"/>
</dbReference>
<dbReference type="InterPro" id="IPR006016">
    <property type="entry name" value="UspA"/>
</dbReference>
<protein>
    <submittedName>
        <fullName evidence="3">Universal stress protein A</fullName>
    </submittedName>
</protein>
<dbReference type="InterPro" id="IPR006015">
    <property type="entry name" value="Universal_stress_UspA"/>
</dbReference>
<dbReference type="PANTHER" id="PTHR46268:SF6">
    <property type="entry name" value="UNIVERSAL STRESS PROTEIN UP12"/>
    <property type="match status" value="1"/>
</dbReference>
<dbReference type="RefSeq" id="WP_203655041.1">
    <property type="nucleotide sequence ID" value="NZ_BAAAZM010000002.1"/>
</dbReference>
<evidence type="ECO:0000313" key="3">
    <source>
        <dbReference type="EMBL" id="GID09978.1"/>
    </source>
</evidence>
<evidence type="ECO:0000259" key="2">
    <source>
        <dbReference type="Pfam" id="PF00582"/>
    </source>
</evidence>
<feature type="domain" description="UspA" evidence="2">
    <location>
        <begin position="1"/>
        <end position="144"/>
    </location>
</feature>
<name>A0A8J3J7V1_9ACTN</name>
<dbReference type="Proteomes" id="UP000612808">
    <property type="component" value="Unassembled WGS sequence"/>
</dbReference>
<evidence type="ECO:0000313" key="4">
    <source>
        <dbReference type="Proteomes" id="UP000612808"/>
    </source>
</evidence>
<dbReference type="PRINTS" id="PR01438">
    <property type="entry name" value="UNVRSLSTRESS"/>
</dbReference>
<proteinExistence type="inferred from homology"/>
<comment type="caution">
    <text evidence="3">The sequence shown here is derived from an EMBL/GenBank/DDBJ whole genome shotgun (WGS) entry which is preliminary data.</text>
</comment>
<dbReference type="PANTHER" id="PTHR46268">
    <property type="entry name" value="STRESS RESPONSE PROTEIN NHAX"/>
    <property type="match status" value="1"/>
</dbReference>
<dbReference type="CDD" id="cd00293">
    <property type="entry name" value="USP-like"/>
    <property type="match status" value="1"/>
</dbReference>
<organism evidence="3 4">
    <name type="scientific">Actinocatenispora rupis</name>
    <dbReference type="NCBI Taxonomy" id="519421"/>
    <lineage>
        <taxon>Bacteria</taxon>
        <taxon>Bacillati</taxon>
        <taxon>Actinomycetota</taxon>
        <taxon>Actinomycetes</taxon>
        <taxon>Micromonosporales</taxon>
        <taxon>Micromonosporaceae</taxon>
        <taxon>Actinocatenispora</taxon>
    </lineage>
</organism>
<gene>
    <name evidence="3" type="ORF">Aru02nite_08670</name>
</gene>
<dbReference type="Gene3D" id="3.40.50.620">
    <property type="entry name" value="HUPs"/>
    <property type="match status" value="1"/>
</dbReference>
<dbReference type="AlphaFoldDB" id="A0A8J3J7V1"/>